<dbReference type="AlphaFoldDB" id="A0A410DX15"/>
<evidence type="ECO:0000313" key="3">
    <source>
        <dbReference type="Proteomes" id="UP000286268"/>
    </source>
</evidence>
<accession>A0A410DX15</accession>
<protein>
    <submittedName>
        <fullName evidence="2">Cytosolic protein</fullName>
    </submittedName>
</protein>
<dbReference type="OrthoDB" id="9809365at2"/>
<dbReference type="InterPro" id="IPR024534">
    <property type="entry name" value="JetD_C"/>
</dbReference>
<sequence length="340" mass="39400">MYDYIIDYLKRCTVKNKKTVTIDELAKLPLGNNEYEDLSKVIRQLLSEDILKAINPKNNDGRKDPLPLKLGINKEELMKGYILKLEQYSLNLNSEIDIQAYFGLGEDKFEKDKPYIDKVDSYIKANGLPQDTVTPQERSYQIFGDEKWIEKNSGKALLERIKIYNKLKIDNGSDPLMLAVNPLEYNKEQHKHLIVENKATFLGLLEVLPDTEFCSLIFGSGWKIVGNINMLESQTGLRENNIVYYFGDIDNEGVAIYNSLTERASVKLATEFYKELLKTDFKEGKKNQKKKIAALKNFVKNFSEEEQKLILDKLDTGYYWPQEGLSKTELQHIWRKVSWT</sequence>
<organism evidence="2 3">
    <name type="scientific">Clostridium manihotivorum</name>
    <dbReference type="NCBI Taxonomy" id="2320868"/>
    <lineage>
        <taxon>Bacteria</taxon>
        <taxon>Bacillati</taxon>
        <taxon>Bacillota</taxon>
        <taxon>Clostridia</taxon>
        <taxon>Eubacteriales</taxon>
        <taxon>Clostridiaceae</taxon>
        <taxon>Clostridium</taxon>
    </lineage>
</organism>
<feature type="domain" description="Wadjet protein JetD C-terminal" evidence="1">
    <location>
        <begin position="187"/>
        <end position="264"/>
    </location>
</feature>
<reference evidence="2 3" key="1">
    <citation type="submission" date="2018-01" db="EMBL/GenBank/DDBJ databases">
        <title>Genome Sequencing and Assembly of Anaerobacter polyendosporus strain CT4.</title>
        <authorList>
            <person name="Tachaapaikoon C."/>
            <person name="Sutheeworapong S."/>
            <person name="Jenjaroenpun P."/>
            <person name="Wongsurawat T."/>
            <person name="Nookeaw I."/>
            <person name="Cheawchanlertfa P."/>
            <person name="Kosugi A."/>
            <person name="Cheevadhanarak S."/>
            <person name="Ratanakhanokchai K."/>
        </authorList>
    </citation>
    <scope>NUCLEOTIDE SEQUENCE [LARGE SCALE GENOMIC DNA]</scope>
    <source>
        <strain evidence="2 3">CT4</strain>
    </source>
</reference>
<gene>
    <name evidence="2" type="ORF">C1I91_18475</name>
</gene>
<dbReference type="KEGG" id="cmah:C1I91_18475"/>
<evidence type="ECO:0000259" key="1">
    <source>
        <dbReference type="Pfam" id="PF09983"/>
    </source>
</evidence>
<evidence type="ECO:0000313" key="2">
    <source>
        <dbReference type="EMBL" id="QAA33472.1"/>
    </source>
</evidence>
<name>A0A410DX15_9CLOT</name>
<keyword evidence="3" id="KW-1185">Reference proteome</keyword>
<proteinExistence type="predicted"/>
<dbReference type="RefSeq" id="WP_128214195.1">
    <property type="nucleotide sequence ID" value="NZ_CP025746.1"/>
</dbReference>
<dbReference type="Proteomes" id="UP000286268">
    <property type="component" value="Chromosome"/>
</dbReference>
<dbReference type="Pfam" id="PF09983">
    <property type="entry name" value="JetD_C"/>
    <property type="match status" value="1"/>
</dbReference>
<dbReference type="EMBL" id="CP025746">
    <property type="protein sequence ID" value="QAA33472.1"/>
    <property type="molecule type" value="Genomic_DNA"/>
</dbReference>